<dbReference type="GeneID" id="83178163"/>
<feature type="region of interest" description="Disordered" evidence="1">
    <location>
        <begin position="1"/>
        <end position="254"/>
    </location>
</feature>
<reference evidence="2" key="1">
    <citation type="submission" date="2022-12" db="EMBL/GenBank/DDBJ databases">
        <authorList>
            <person name="Petersen C."/>
        </authorList>
    </citation>
    <scope>NUCLEOTIDE SEQUENCE</scope>
    <source>
        <strain evidence="2">IBT 15544</strain>
    </source>
</reference>
<gene>
    <name evidence="2" type="ORF">N7498_003800</name>
</gene>
<protein>
    <submittedName>
        <fullName evidence="2">Uncharacterized protein</fullName>
    </submittedName>
</protein>
<feature type="compositionally biased region" description="Polar residues" evidence="1">
    <location>
        <begin position="35"/>
        <end position="45"/>
    </location>
</feature>
<dbReference type="PANTHER" id="PTHR39606:SF1">
    <property type="entry name" value="CELL SURFACE PROTEIN"/>
    <property type="match status" value="1"/>
</dbReference>
<dbReference type="PANTHER" id="PTHR39606">
    <property type="entry name" value="SURFACE PROTEIN, PUTATIVE-RELATED"/>
    <property type="match status" value="1"/>
</dbReference>
<dbReference type="OrthoDB" id="2590867at2759"/>
<dbReference type="Proteomes" id="UP001150904">
    <property type="component" value="Unassembled WGS sequence"/>
</dbReference>
<dbReference type="AlphaFoldDB" id="A0A9W9N3M8"/>
<evidence type="ECO:0000313" key="2">
    <source>
        <dbReference type="EMBL" id="KAJ5212154.1"/>
    </source>
</evidence>
<feature type="compositionally biased region" description="Low complexity" evidence="1">
    <location>
        <begin position="136"/>
        <end position="149"/>
    </location>
</feature>
<comment type="caution">
    <text evidence="2">The sequence shown here is derived from an EMBL/GenBank/DDBJ whole genome shotgun (WGS) entry which is preliminary data.</text>
</comment>
<dbReference type="EMBL" id="JAPQKR010000008">
    <property type="protein sequence ID" value="KAJ5212154.1"/>
    <property type="molecule type" value="Genomic_DNA"/>
</dbReference>
<dbReference type="RefSeq" id="XP_058310324.1">
    <property type="nucleotide sequence ID" value="XM_058450862.1"/>
</dbReference>
<reference evidence="2" key="2">
    <citation type="journal article" date="2023" name="IMA Fungus">
        <title>Comparative genomic study of the Penicillium genus elucidates a diverse pangenome and 15 lateral gene transfer events.</title>
        <authorList>
            <person name="Petersen C."/>
            <person name="Sorensen T."/>
            <person name="Nielsen M.R."/>
            <person name="Sondergaard T.E."/>
            <person name="Sorensen J.L."/>
            <person name="Fitzpatrick D.A."/>
            <person name="Frisvad J.C."/>
            <person name="Nielsen K.L."/>
        </authorList>
    </citation>
    <scope>NUCLEOTIDE SEQUENCE</scope>
    <source>
        <strain evidence="2">IBT 15544</strain>
    </source>
</reference>
<evidence type="ECO:0000256" key="1">
    <source>
        <dbReference type="SAM" id="MobiDB-lite"/>
    </source>
</evidence>
<accession>A0A9W9N3M8</accession>
<organism evidence="2 3">
    <name type="scientific">Penicillium cinerascens</name>
    <dbReference type="NCBI Taxonomy" id="70096"/>
    <lineage>
        <taxon>Eukaryota</taxon>
        <taxon>Fungi</taxon>
        <taxon>Dikarya</taxon>
        <taxon>Ascomycota</taxon>
        <taxon>Pezizomycotina</taxon>
        <taxon>Eurotiomycetes</taxon>
        <taxon>Eurotiomycetidae</taxon>
        <taxon>Eurotiales</taxon>
        <taxon>Aspergillaceae</taxon>
        <taxon>Penicillium</taxon>
    </lineage>
</organism>
<proteinExistence type="predicted"/>
<feature type="compositionally biased region" description="Polar residues" evidence="1">
    <location>
        <begin position="177"/>
        <end position="201"/>
    </location>
</feature>
<name>A0A9W9N3M8_9EURO</name>
<evidence type="ECO:0000313" key="3">
    <source>
        <dbReference type="Proteomes" id="UP001150904"/>
    </source>
</evidence>
<feature type="compositionally biased region" description="Low complexity" evidence="1">
    <location>
        <begin position="59"/>
        <end position="68"/>
    </location>
</feature>
<feature type="compositionally biased region" description="Polar residues" evidence="1">
    <location>
        <begin position="122"/>
        <end position="135"/>
    </location>
</feature>
<keyword evidence="3" id="KW-1185">Reference proteome</keyword>
<sequence>MSNFMHKVRDAMSGHKGSSHDSSQGDNRTSDTRDTYGSSNTSQGDNYGTSNTGGGTGNTYGSNTTGAEMGSGMGTGTSDSKMDNKMDTSNTYGSTTGSGNYGAGGYNTGLQDTKGQAGMGPSTMNTGDYSTGSNAYGSSGTGDYSGTQGPRESNMANKMDPRVDSSTGQGGMYTSDYGGSTNSPAYNTRSATTGSNMGQMDSKQRDMGGSAAGGSSYNTGRRRSSGPHSSNLLNKLDPRVKSSDYETAGNQRAS</sequence>
<feature type="compositionally biased region" description="Low complexity" evidence="1">
    <location>
        <begin position="88"/>
        <end position="98"/>
    </location>
</feature>